<name>A0A401ICV5_APHSA</name>
<gene>
    <name evidence="1" type="ORF">AsFPU1_0520</name>
</gene>
<dbReference type="OrthoDB" id="512629at2"/>
<dbReference type="Proteomes" id="UP000287247">
    <property type="component" value="Unassembled WGS sequence"/>
</dbReference>
<dbReference type="InterPro" id="IPR054652">
    <property type="entry name" value="T4P_EbsA-like"/>
</dbReference>
<dbReference type="AlphaFoldDB" id="A0A401ICV5"/>
<comment type="caution">
    <text evidence="1">The sequence shown here is derived from an EMBL/GenBank/DDBJ whole genome shotgun (WGS) entry which is preliminary data.</text>
</comment>
<dbReference type="EMBL" id="BDQK01000001">
    <property type="protein sequence ID" value="GBF79128.1"/>
    <property type="molecule type" value="Genomic_DNA"/>
</dbReference>
<dbReference type="NCBIfam" id="NF045587">
    <property type="entry name" value="T4P_biogen_EbsA"/>
    <property type="match status" value="1"/>
</dbReference>
<keyword evidence="2" id="KW-1185">Reference proteome</keyword>
<accession>A0A401ICV5</accession>
<reference evidence="2" key="1">
    <citation type="submission" date="2017-05" db="EMBL/GenBank/DDBJ databases">
        <title>Physiological properties and genetic analysis related to exopolysaccharide production of fresh-water unicellular cyanobacterium Aphanothece sacrum, Suizenji Nori, that has been cultured as a food source in Japan.</title>
        <authorList>
            <person name="Kanesaki Y."/>
            <person name="Yoshikawa S."/>
            <person name="Ohki K."/>
        </authorList>
    </citation>
    <scope>NUCLEOTIDE SEQUENCE [LARGE SCALE GENOMIC DNA]</scope>
    <source>
        <strain evidence="2">FPU1</strain>
    </source>
</reference>
<protein>
    <submittedName>
        <fullName evidence="1">Uncharacterized protein</fullName>
    </submittedName>
</protein>
<evidence type="ECO:0000313" key="2">
    <source>
        <dbReference type="Proteomes" id="UP000287247"/>
    </source>
</evidence>
<dbReference type="RefSeq" id="WP_124977301.1">
    <property type="nucleotide sequence ID" value="NZ_BDQK01000001.1"/>
</dbReference>
<sequence>MSTIDQLEPAGKADVVVYQPYYHKDKHKILPYALTLYGQGYLEGKREIEGSQGIPFVASWYVSKLPSELTRCRMQFEGQADLSYEITILNAEFIDYLIEAIKIFRQIQSVDFPQGFYRKLLRFEESAS</sequence>
<organism evidence="1 2">
    <name type="scientific">Aphanothece sacrum FPU1</name>
    <dbReference type="NCBI Taxonomy" id="1920663"/>
    <lineage>
        <taxon>Bacteria</taxon>
        <taxon>Bacillati</taxon>
        <taxon>Cyanobacteriota</taxon>
        <taxon>Cyanophyceae</taxon>
        <taxon>Oscillatoriophycideae</taxon>
        <taxon>Chroococcales</taxon>
        <taxon>Aphanothecaceae</taxon>
        <taxon>Aphanothece</taxon>
    </lineage>
</organism>
<evidence type="ECO:0000313" key="1">
    <source>
        <dbReference type="EMBL" id="GBF79128.1"/>
    </source>
</evidence>
<proteinExistence type="predicted"/>